<dbReference type="EMBL" id="LN829119">
    <property type="protein sequence ID" value="CPR22507.1"/>
    <property type="molecule type" value="Genomic_DNA"/>
</dbReference>
<evidence type="ECO:0000313" key="1">
    <source>
        <dbReference type="EMBL" id="CPR22507.1"/>
    </source>
</evidence>
<dbReference type="KEGG" id="fil:BN1229_v1_3953"/>
<accession>A0A0D6JLF3</accession>
<dbReference type="AlphaFoldDB" id="A0A0D6JLF3"/>
<evidence type="ECO:0000313" key="2">
    <source>
        <dbReference type="Proteomes" id="UP000033187"/>
    </source>
</evidence>
<dbReference type="Proteomes" id="UP000033187">
    <property type="component" value="Chromosome 1"/>
</dbReference>
<gene>
    <name evidence="1" type="ORF">YBN1229_v1_3940</name>
</gene>
<proteinExistence type="predicted"/>
<keyword evidence="2" id="KW-1185">Reference proteome</keyword>
<reference evidence="2" key="1">
    <citation type="submission" date="2015-02" db="EMBL/GenBank/DDBJ databases">
        <authorList>
            <person name="Chooi Y.-H."/>
        </authorList>
    </citation>
    <scope>NUCLEOTIDE SEQUENCE [LARGE SCALE GENOMIC DNA]</scope>
    <source>
        <strain evidence="2">strain Y</strain>
    </source>
</reference>
<sequence>MIKDGAITEAHHKIPYPDDWIHALGSHID</sequence>
<dbReference type="KEGG" id="fiy:BN1229_v1_3940"/>
<name>A0A0D6JLF3_9HYPH</name>
<organism evidence="1 2">
    <name type="scientific">Candidatus Filomicrobium marinum</name>
    <dbReference type="NCBI Taxonomy" id="1608628"/>
    <lineage>
        <taxon>Bacteria</taxon>
        <taxon>Pseudomonadati</taxon>
        <taxon>Pseudomonadota</taxon>
        <taxon>Alphaproteobacteria</taxon>
        <taxon>Hyphomicrobiales</taxon>
        <taxon>Hyphomicrobiaceae</taxon>
        <taxon>Filomicrobium</taxon>
    </lineage>
</organism>
<protein>
    <submittedName>
        <fullName evidence="1">Uncharacterized protein</fullName>
    </submittedName>
</protein>